<dbReference type="NCBIfam" id="TIGR01509">
    <property type="entry name" value="HAD-SF-IA-v3"/>
    <property type="match status" value="1"/>
</dbReference>
<gene>
    <name evidence="1" type="ORF">DWX94_03745</name>
</gene>
<dbReference type="Gene3D" id="1.10.150.240">
    <property type="entry name" value="Putative phosphatase, domain 2"/>
    <property type="match status" value="1"/>
</dbReference>
<dbReference type="InterPro" id="IPR023198">
    <property type="entry name" value="PGP-like_dom2"/>
</dbReference>
<dbReference type="Pfam" id="PF00702">
    <property type="entry name" value="Hydrolase"/>
    <property type="match status" value="1"/>
</dbReference>
<dbReference type="PANTHER" id="PTHR43611:SF3">
    <property type="entry name" value="FLAVIN MONONUCLEOTIDE HYDROLASE 1, CHLOROPLATIC"/>
    <property type="match status" value="1"/>
</dbReference>
<proteinExistence type="predicted"/>
<sequence>MKNIIFDIGMVLVDFHWRTTMQKLGIPENVIDTLDRNMVNHPLWNHFDLDDIPESELIRKFKELSPECGEYIDLFMNNLDDVVDMFPDADKWLKSLKDRGYHVYLLSNYPRRLFALHTPRFHFLPYTDGRVVSYECHITKPDERIYQRLCSKYNLIPEECIFLDDRQANLDAASKLGFNTLLVTDPIAVRTKLESILEKENI</sequence>
<dbReference type="CDD" id="cd02603">
    <property type="entry name" value="HAD_sEH-N_like"/>
    <property type="match status" value="1"/>
</dbReference>
<dbReference type="PRINTS" id="PR00413">
    <property type="entry name" value="HADHALOGNASE"/>
</dbReference>
<dbReference type="InterPro" id="IPR036412">
    <property type="entry name" value="HAD-like_sf"/>
</dbReference>
<dbReference type="AlphaFoldDB" id="A0A3R5YUU6"/>
<accession>A0A3R5YUU6</accession>
<evidence type="ECO:0000313" key="1">
    <source>
        <dbReference type="EMBL" id="RGS43444.1"/>
    </source>
</evidence>
<dbReference type="InterPro" id="IPR023214">
    <property type="entry name" value="HAD_sf"/>
</dbReference>
<comment type="caution">
    <text evidence="1">The sequence shown here is derived from an EMBL/GenBank/DDBJ whole genome shotgun (WGS) entry which is preliminary data.</text>
</comment>
<dbReference type="InterPro" id="IPR006439">
    <property type="entry name" value="HAD-SF_hydro_IA"/>
</dbReference>
<dbReference type="SFLD" id="SFLDS00003">
    <property type="entry name" value="Haloacid_Dehalogenase"/>
    <property type="match status" value="1"/>
</dbReference>
<reference evidence="1 2" key="1">
    <citation type="submission" date="2018-08" db="EMBL/GenBank/DDBJ databases">
        <title>A genome reference for cultivated species of the human gut microbiota.</title>
        <authorList>
            <person name="Zou Y."/>
            <person name="Xue W."/>
            <person name="Luo G."/>
        </authorList>
    </citation>
    <scope>NUCLEOTIDE SEQUENCE [LARGE SCALE GENOMIC DNA]</scope>
    <source>
        <strain evidence="1 2">AF22-21</strain>
    </source>
</reference>
<evidence type="ECO:0000313" key="2">
    <source>
        <dbReference type="Proteomes" id="UP000283295"/>
    </source>
</evidence>
<dbReference type="SFLD" id="SFLDG01129">
    <property type="entry name" value="C1.5:_HAD__Beta-PGM__Phosphata"/>
    <property type="match status" value="1"/>
</dbReference>
<name>A0A3R5YUU6_9FIRM</name>
<dbReference type="EMBL" id="QRVK01000006">
    <property type="protein sequence ID" value="RGS43444.1"/>
    <property type="molecule type" value="Genomic_DNA"/>
</dbReference>
<dbReference type="PANTHER" id="PTHR43611">
    <property type="entry name" value="ALPHA-D-GLUCOSE 1-PHOSPHATE PHOSPHATASE"/>
    <property type="match status" value="1"/>
</dbReference>
<dbReference type="Gene3D" id="3.40.50.1000">
    <property type="entry name" value="HAD superfamily/HAD-like"/>
    <property type="match status" value="1"/>
</dbReference>
<dbReference type="OrthoDB" id="9797415at2"/>
<protein>
    <submittedName>
        <fullName evidence="1">HAD family phosphatase</fullName>
    </submittedName>
</protein>
<dbReference type="SUPFAM" id="SSF56784">
    <property type="entry name" value="HAD-like"/>
    <property type="match status" value="1"/>
</dbReference>
<organism evidence="1 2">
    <name type="scientific">Coprococcus eutactus</name>
    <dbReference type="NCBI Taxonomy" id="33043"/>
    <lineage>
        <taxon>Bacteria</taxon>
        <taxon>Bacillati</taxon>
        <taxon>Bacillota</taxon>
        <taxon>Clostridia</taxon>
        <taxon>Lachnospirales</taxon>
        <taxon>Lachnospiraceae</taxon>
        <taxon>Coprococcus</taxon>
    </lineage>
</organism>
<dbReference type="Proteomes" id="UP000283295">
    <property type="component" value="Unassembled WGS sequence"/>
</dbReference>